<dbReference type="SFLD" id="SFLDG01072">
    <property type="entry name" value="dehydrogenase_like"/>
    <property type="match status" value="1"/>
</dbReference>
<dbReference type="EMBL" id="JADBGF010000001">
    <property type="protein sequence ID" value="MBE1596928.1"/>
    <property type="molecule type" value="Genomic_DNA"/>
</dbReference>
<dbReference type="SUPFAM" id="SSF102114">
    <property type="entry name" value="Radical SAM enzymes"/>
    <property type="match status" value="1"/>
</dbReference>
<evidence type="ECO:0000259" key="5">
    <source>
        <dbReference type="PROSITE" id="PS51918"/>
    </source>
</evidence>
<dbReference type="Pfam" id="PF04055">
    <property type="entry name" value="Radical_SAM"/>
    <property type="match status" value="1"/>
</dbReference>
<reference evidence="6 7" key="1">
    <citation type="submission" date="2020-10" db="EMBL/GenBank/DDBJ databases">
        <title>Sequencing the genomes of 1000 actinobacteria strains.</title>
        <authorList>
            <person name="Klenk H.-P."/>
        </authorList>
    </citation>
    <scope>NUCLEOTIDE SEQUENCE [LARGE SCALE GENOMIC DNA]</scope>
    <source>
        <strain evidence="6 7">DSM 41803</strain>
    </source>
</reference>
<dbReference type="PANTHER" id="PTHR43273:SF8">
    <property type="entry name" value="RADICAL SAM DOMAIN PROTEIN"/>
    <property type="match status" value="1"/>
</dbReference>
<comment type="caution">
    <text evidence="6">The sequence shown here is derived from an EMBL/GenBank/DDBJ whole genome shotgun (WGS) entry which is preliminary data.</text>
</comment>
<dbReference type="PROSITE" id="PS51918">
    <property type="entry name" value="RADICAL_SAM"/>
    <property type="match status" value="1"/>
</dbReference>
<dbReference type="GeneID" id="86827637"/>
<dbReference type="GO" id="GO:0016491">
    <property type="term" value="F:oxidoreductase activity"/>
    <property type="evidence" value="ECO:0007669"/>
    <property type="project" value="InterPro"/>
</dbReference>
<dbReference type="SFLD" id="SFLDG01067">
    <property type="entry name" value="SPASM/twitch_domain_containing"/>
    <property type="match status" value="1"/>
</dbReference>
<dbReference type="NCBIfam" id="NF040587">
    <property type="entry name" value="rSAM_lost_HExxH"/>
    <property type="match status" value="1"/>
</dbReference>
<dbReference type="NCBIfam" id="TIGR04269">
    <property type="entry name" value="SAM_SPASM_FxsB"/>
    <property type="match status" value="1"/>
</dbReference>
<dbReference type="AlphaFoldDB" id="A0A8I0P800"/>
<dbReference type="RefSeq" id="WP_046915880.1">
    <property type="nucleotide sequence ID" value="NZ_JADBGF010000001.1"/>
</dbReference>
<accession>A0A8I0P800</accession>
<evidence type="ECO:0000256" key="3">
    <source>
        <dbReference type="ARBA" id="ARBA00023004"/>
    </source>
</evidence>
<evidence type="ECO:0000313" key="7">
    <source>
        <dbReference type="Proteomes" id="UP000629287"/>
    </source>
</evidence>
<sequence length="719" mass="77996">MRDPAIQQLVLKIHSRCDLACDHCYVYEASDQSWRSRPTVISEETVVQVARRLTEYVLARNLDSVTVILHGGEPLLAGPARLRRICAELTLALAPVTALDLRIHTNAVRLNRDHLQIFDEFRVKVGVSLDGDRVANDRHRLDRRGRSSYDRVLRAIELLRLPEHRHLYQGLLCTVDVANDPVAVHDALTSLDPPRIDYLLPHSTWDFPPPGQQAGGPPTPYADWLLRVFDRWEEQGRPMPVRTFESVLSTLRGGPSLTEALGLAPSDLAVIETDGTFEQADSLKTAYEGAPATGYDVFRHGFAEFAEHPGVRARQLGIAGISDTCRRCPVVESCGGGLYAHRHSKEKGFDNPSVFCADLRGLVEGIAERITDHALHPAVTDAEELRLAQLRLDRDLLARVNARLAGDPDWDAAWRVLVRLDADGATAAHLNTVLAHPYLRTVLRRSLDGPADLPRLLAAVTAAAVSAGAEATLTWRQPGPDLHLPTLGTVRLSGPGRVECVSTANGLQVHGTGDDGTELTAGWRPSQTVELLDGPALLLDDADPSRDRFEAPVADPLPPSDLALFVKRLQAAHEALDAREPGWRKAADALVVTTITPLAPGCGLRLGTHAFGALGVAVDFEPDAFVRELPLLGRRSRLAALREVTDLCVPGSDAGRLLDEASACVGGLASAPHDTAASLRRRAEDALDRLVSTSSGRRLTSSGLHLVDELRAELAVVHG</sequence>
<dbReference type="OrthoDB" id="9782387at2"/>
<gene>
    <name evidence="6" type="ORF">H4687_003057</name>
</gene>
<dbReference type="InterPro" id="IPR023867">
    <property type="entry name" value="Sulphatase_maturase_rSAM"/>
</dbReference>
<dbReference type="Proteomes" id="UP000629287">
    <property type="component" value="Unassembled WGS sequence"/>
</dbReference>
<dbReference type="GO" id="GO:0051536">
    <property type="term" value="F:iron-sulfur cluster binding"/>
    <property type="evidence" value="ECO:0007669"/>
    <property type="project" value="UniProtKB-KW"/>
</dbReference>
<organism evidence="6 7">
    <name type="scientific">Streptomyces stelliscabiei</name>
    <dbReference type="NCBI Taxonomy" id="146820"/>
    <lineage>
        <taxon>Bacteria</taxon>
        <taxon>Bacillati</taxon>
        <taxon>Actinomycetota</taxon>
        <taxon>Actinomycetes</taxon>
        <taxon>Kitasatosporales</taxon>
        <taxon>Streptomycetaceae</taxon>
        <taxon>Streptomyces</taxon>
    </lineage>
</organism>
<keyword evidence="7" id="KW-1185">Reference proteome</keyword>
<dbReference type="InterPro" id="IPR058240">
    <property type="entry name" value="rSAM_sf"/>
</dbReference>
<dbReference type="InterPro" id="IPR013785">
    <property type="entry name" value="Aldolase_TIM"/>
</dbReference>
<evidence type="ECO:0000256" key="4">
    <source>
        <dbReference type="ARBA" id="ARBA00023014"/>
    </source>
</evidence>
<evidence type="ECO:0000256" key="2">
    <source>
        <dbReference type="ARBA" id="ARBA00022723"/>
    </source>
</evidence>
<feature type="domain" description="Radical SAM core" evidence="5">
    <location>
        <begin position="3"/>
        <end position="242"/>
    </location>
</feature>
<protein>
    <recommendedName>
        <fullName evidence="5">Radical SAM core domain-containing protein</fullName>
    </recommendedName>
</protein>
<dbReference type="InterPro" id="IPR026335">
    <property type="entry name" value="rSAM_SPASM_FxsB"/>
</dbReference>
<keyword evidence="1" id="KW-0949">S-adenosyl-L-methionine</keyword>
<evidence type="ECO:0000256" key="1">
    <source>
        <dbReference type="ARBA" id="ARBA00022691"/>
    </source>
</evidence>
<keyword evidence="3" id="KW-0408">Iron</keyword>
<dbReference type="InterPro" id="IPR007197">
    <property type="entry name" value="rSAM"/>
</dbReference>
<evidence type="ECO:0000313" key="6">
    <source>
        <dbReference type="EMBL" id="MBE1596928.1"/>
    </source>
</evidence>
<dbReference type="CDD" id="cd01335">
    <property type="entry name" value="Radical_SAM"/>
    <property type="match status" value="1"/>
</dbReference>
<name>A0A8I0P800_9ACTN</name>
<dbReference type="Gene3D" id="3.20.20.70">
    <property type="entry name" value="Aldolase class I"/>
    <property type="match status" value="1"/>
</dbReference>
<proteinExistence type="predicted"/>
<dbReference type="PANTHER" id="PTHR43273">
    <property type="entry name" value="ANAEROBIC SULFATASE-MATURATING ENZYME HOMOLOG ASLB-RELATED"/>
    <property type="match status" value="1"/>
</dbReference>
<dbReference type="GO" id="GO:0046872">
    <property type="term" value="F:metal ion binding"/>
    <property type="evidence" value="ECO:0007669"/>
    <property type="project" value="UniProtKB-KW"/>
</dbReference>
<keyword evidence="4" id="KW-0411">Iron-sulfur</keyword>
<dbReference type="SFLD" id="SFLDS00029">
    <property type="entry name" value="Radical_SAM"/>
    <property type="match status" value="1"/>
</dbReference>
<dbReference type="SFLD" id="SFLDG01386">
    <property type="entry name" value="main_SPASM_domain-containing"/>
    <property type="match status" value="1"/>
</dbReference>
<keyword evidence="2" id="KW-0479">Metal-binding</keyword>